<evidence type="ECO:0000256" key="2">
    <source>
        <dbReference type="SAM" id="Phobius"/>
    </source>
</evidence>
<evidence type="ECO:0000259" key="3">
    <source>
        <dbReference type="Pfam" id="PF07786"/>
    </source>
</evidence>
<proteinExistence type="predicted"/>
<feature type="transmembrane region" description="Helical" evidence="2">
    <location>
        <begin position="36"/>
        <end position="57"/>
    </location>
</feature>
<feature type="region of interest" description="Disordered" evidence="1">
    <location>
        <begin position="1"/>
        <end position="29"/>
    </location>
</feature>
<keyword evidence="2" id="KW-1133">Transmembrane helix</keyword>
<feature type="transmembrane region" description="Helical" evidence="2">
    <location>
        <begin position="133"/>
        <end position="149"/>
    </location>
</feature>
<name>A0A285EDG9_9ACTN</name>
<dbReference type="EMBL" id="OBDO01000003">
    <property type="protein sequence ID" value="SNX96101.1"/>
    <property type="molecule type" value="Genomic_DNA"/>
</dbReference>
<feature type="transmembrane region" description="Helical" evidence="2">
    <location>
        <begin position="341"/>
        <end position="362"/>
    </location>
</feature>
<evidence type="ECO:0000256" key="1">
    <source>
        <dbReference type="SAM" id="MobiDB-lite"/>
    </source>
</evidence>
<feature type="transmembrane region" description="Helical" evidence="2">
    <location>
        <begin position="77"/>
        <end position="96"/>
    </location>
</feature>
<feature type="transmembrane region" description="Helical" evidence="2">
    <location>
        <begin position="156"/>
        <end position="177"/>
    </location>
</feature>
<dbReference type="PANTHER" id="PTHR30590:SF3">
    <property type="entry name" value="HYPOTHETICAL MEMBRANE SPANNING PROTEIN"/>
    <property type="match status" value="1"/>
</dbReference>
<accession>A0A285EDG9</accession>
<feature type="domain" description="Heparan-alpha-glucosaminide N-acetyltransferase catalytic" evidence="3">
    <location>
        <begin position="34"/>
        <end position="219"/>
    </location>
</feature>
<protein>
    <recommendedName>
        <fullName evidence="3">Heparan-alpha-glucosaminide N-acetyltransferase catalytic domain-containing protein</fullName>
    </recommendedName>
</protein>
<feature type="transmembrane region" description="Helical" evidence="2">
    <location>
        <begin position="285"/>
        <end position="303"/>
    </location>
</feature>
<feature type="transmembrane region" description="Helical" evidence="2">
    <location>
        <begin position="197"/>
        <end position="214"/>
    </location>
</feature>
<feature type="transmembrane region" description="Helical" evidence="2">
    <location>
        <begin position="310"/>
        <end position="329"/>
    </location>
</feature>
<gene>
    <name evidence="4" type="ORF">SAMN06893097_103270</name>
</gene>
<dbReference type="InterPro" id="IPR052529">
    <property type="entry name" value="Bact_Transport_Assoc"/>
</dbReference>
<dbReference type="RefSeq" id="WP_097206122.1">
    <property type="nucleotide sequence ID" value="NZ_JACHXB010000004.1"/>
</dbReference>
<evidence type="ECO:0000313" key="4">
    <source>
        <dbReference type="EMBL" id="SNX96101.1"/>
    </source>
</evidence>
<evidence type="ECO:0000313" key="5">
    <source>
        <dbReference type="Proteomes" id="UP000219514"/>
    </source>
</evidence>
<organism evidence="4 5">
    <name type="scientific">Geodermatophilus sabuli</name>
    <dbReference type="NCBI Taxonomy" id="1564158"/>
    <lineage>
        <taxon>Bacteria</taxon>
        <taxon>Bacillati</taxon>
        <taxon>Actinomycetota</taxon>
        <taxon>Actinomycetes</taxon>
        <taxon>Geodermatophilales</taxon>
        <taxon>Geodermatophilaceae</taxon>
        <taxon>Geodermatophilus</taxon>
    </lineage>
</organism>
<dbReference type="Pfam" id="PF07786">
    <property type="entry name" value="HGSNAT_cat"/>
    <property type="match status" value="1"/>
</dbReference>
<sequence>MPLLTRPDGVTATPSGPVARRTPEGQRQLRRPGRVVGLDMARALAVFGMVGAHFGAVPADVGVSPSSWLGIVHGRSSILFAVLAGVSVALLTGRTAAPAGEDLVRARIRLLVRAAWAFGIGATLEALGTDIDVILGVYAILFLLVLPFLRWSPRRLLLAAAVLAVLTPPLALLLTVWAQATGLEESPFVLLMLNGPYPALIWWTFILVGMAVGRSDLSSPRLRARLLSAGATLAVLGYTTGWMTSGWWGQAASTQDWVDGEIDSRSWSLTWLTGAAPHSGTTCEIVGSAGVALVVIAVCLVVAERLPTTTFPLVSVGAMALTTYTSHVFAPAVLDWDVEGVATWMAFIGVIVVLATGWHLVVGQGPLEKLLSSSSHRAAALAVRHRASRPQPSS</sequence>
<keyword evidence="5" id="KW-1185">Reference proteome</keyword>
<dbReference type="AlphaFoldDB" id="A0A285EDG9"/>
<dbReference type="PANTHER" id="PTHR30590">
    <property type="entry name" value="INNER MEMBRANE PROTEIN"/>
    <property type="match status" value="1"/>
</dbReference>
<keyword evidence="2" id="KW-0472">Membrane</keyword>
<dbReference type="InterPro" id="IPR012429">
    <property type="entry name" value="HGSNAT_cat"/>
</dbReference>
<reference evidence="4 5" key="1">
    <citation type="submission" date="2017-09" db="EMBL/GenBank/DDBJ databases">
        <authorList>
            <person name="Ehlers B."/>
            <person name="Leendertz F.H."/>
        </authorList>
    </citation>
    <scope>NUCLEOTIDE SEQUENCE [LARGE SCALE GENOMIC DNA]</scope>
    <source>
        <strain evidence="4 5">DSM 46844</strain>
    </source>
</reference>
<keyword evidence="2" id="KW-0812">Transmembrane</keyword>
<dbReference type="Proteomes" id="UP000219514">
    <property type="component" value="Unassembled WGS sequence"/>
</dbReference>
<feature type="transmembrane region" description="Helical" evidence="2">
    <location>
        <begin position="108"/>
        <end position="127"/>
    </location>
</feature>
<dbReference type="OrthoDB" id="4966979at2"/>
<feature type="transmembrane region" description="Helical" evidence="2">
    <location>
        <begin position="226"/>
        <end position="248"/>
    </location>
</feature>